<dbReference type="InterPro" id="IPR045851">
    <property type="entry name" value="AMP-bd_C_sf"/>
</dbReference>
<dbReference type="InterPro" id="IPR040097">
    <property type="entry name" value="FAAL/FAAC"/>
</dbReference>
<evidence type="ECO:0000313" key="5">
    <source>
        <dbReference type="EMBL" id="RAU96615.1"/>
    </source>
</evidence>
<dbReference type="PANTHER" id="PTHR22754">
    <property type="entry name" value="DISCO-INTERACTING PROTEIN 2 DIP2 -RELATED"/>
    <property type="match status" value="1"/>
</dbReference>
<dbReference type="Proteomes" id="UP000250347">
    <property type="component" value="Unassembled WGS sequence"/>
</dbReference>
<dbReference type="CDD" id="cd05931">
    <property type="entry name" value="FAAL"/>
    <property type="match status" value="1"/>
</dbReference>
<accession>A0A329KMX2</accession>
<proteinExistence type="inferred from homology"/>
<organism evidence="5 6">
    <name type="scientific">Mycobacterium colombiense</name>
    <dbReference type="NCBI Taxonomy" id="339268"/>
    <lineage>
        <taxon>Bacteria</taxon>
        <taxon>Bacillati</taxon>
        <taxon>Actinomycetota</taxon>
        <taxon>Actinomycetes</taxon>
        <taxon>Mycobacteriales</taxon>
        <taxon>Mycobacteriaceae</taxon>
        <taxon>Mycobacterium</taxon>
        <taxon>Mycobacterium avium complex (MAC)</taxon>
    </lineage>
</organism>
<comment type="caution">
    <text evidence="5">The sequence shown here is derived from an EMBL/GenBank/DDBJ whole genome shotgun (WGS) entry which is preliminary data.</text>
</comment>
<dbReference type="NCBIfam" id="NF005850">
    <property type="entry name" value="PRK07768.1"/>
    <property type="match status" value="1"/>
</dbReference>
<dbReference type="RefSeq" id="WP_112708210.1">
    <property type="nucleotide sequence ID" value="NZ_QMEU01000020.1"/>
</dbReference>
<dbReference type="Gene3D" id="3.40.50.12780">
    <property type="entry name" value="N-terminal domain of ligase-like"/>
    <property type="match status" value="1"/>
</dbReference>
<dbReference type="InterPro" id="IPR042099">
    <property type="entry name" value="ANL_N_sf"/>
</dbReference>
<evidence type="ECO:0000256" key="1">
    <source>
        <dbReference type="ARBA" id="ARBA00006432"/>
    </source>
</evidence>
<dbReference type="GO" id="GO:0070566">
    <property type="term" value="F:adenylyltransferase activity"/>
    <property type="evidence" value="ECO:0007669"/>
    <property type="project" value="TreeGrafter"/>
</dbReference>
<gene>
    <name evidence="5" type="ORF">DQP58_09780</name>
</gene>
<name>A0A329KMX2_9MYCO</name>
<feature type="domain" description="AMP-dependent ligase C-terminal" evidence="4">
    <location>
        <begin position="444"/>
        <end position="536"/>
    </location>
</feature>
<dbReference type="GO" id="GO:0016874">
    <property type="term" value="F:ligase activity"/>
    <property type="evidence" value="ECO:0007669"/>
    <property type="project" value="UniProtKB-KW"/>
</dbReference>
<dbReference type="InterPro" id="IPR028154">
    <property type="entry name" value="AMP-dep_Lig_C"/>
</dbReference>
<sequence length="544" mass="58278">MSKFTETMFFAAQSSSQGLVTGEPNCPVRHTWGEVHERARRIAGGLASGGVGRGDAVPVLAGAPAEIAPTSQGIWMRGASLTMLHQPTPRTDLARWAEETTAVIKMIGAKTVVISDPFMAAASVLSELGMQVLTIEQLLGSRPIDPVETDDDDVALLQLTSGSTGAPKAVRITHGNIVSNAEAMFTGAQVDIETDVIVSWLPLFHDMGMTGFLTVPMYFGAELVKVTPMDFLRDTLLWARLIDKYKGTMTAAPNFAYTLLAKRLRKLAEPGQFDLSTLRWALSGAEQVEPADVEDFCDAGKPFGLHPEAILPAYGMAETTVAVSFSECGAGLVIDEVDADLLAVLHRAVPATKGKTRRLATLGRVLQGLEARIIDEDGNILPARAVGVIEVRGAPVTLGYETMAGFVSAQDEQGWYDTGDLGYLTETGHVVVCGRVKDVIIMAGRNIYPTDIERAAARVSGVRPGGAVAVRLEAGHSRETFAIAVESNDWQNTAEVRRIEQQVAHEVVAEVDVRPRNVLVLEPGTIPKTPSGKLRRAHTLALVG</sequence>
<keyword evidence="2 5" id="KW-0436">Ligase</keyword>
<dbReference type="InterPro" id="IPR020845">
    <property type="entry name" value="AMP-binding_CS"/>
</dbReference>
<protein>
    <submittedName>
        <fullName evidence="5">Long-chain fatty acid--CoA ligase</fullName>
    </submittedName>
</protein>
<dbReference type="Gene3D" id="3.30.300.30">
    <property type="match status" value="1"/>
</dbReference>
<evidence type="ECO:0000259" key="4">
    <source>
        <dbReference type="Pfam" id="PF14535"/>
    </source>
</evidence>
<dbReference type="GO" id="GO:0006633">
    <property type="term" value="P:fatty acid biosynthetic process"/>
    <property type="evidence" value="ECO:0007669"/>
    <property type="project" value="TreeGrafter"/>
</dbReference>
<dbReference type="SUPFAM" id="SSF56801">
    <property type="entry name" value="Acetyl-CoA synthetase-like"/>
    <property type="match status" value="1"/>
</dbReference>
<reference evidence="5 6" key="1">
    <citation type="submission" date="2018-06" db="EMBL/GenBank/DDBJ databases">
        <title>NTM in soil in Japan.</title>
        <authorList>
            <person name="Ohya K."/>
        </authorList>
    </citation>
    <scope>NUCLEOTIDE SEQUENCE [LARGE SCALE GENOMIC DNA]</scope>
    <source>
        <strain evidence="5 6">GF76</strain>
    </source>
</reference>
<dbReference type="AlphaFoldDB" id="A0A329KMX2"/>
<dbReference type="Pfam" id="PF14535">
    <property type="entry name" value="AMP-binding_C_2"/>
    <property type="match status" value="1"/>
</dbReference>
<feature type="domain" description="AMP-dependent synthetase/ligase" evidence="3">
    <location>
        <begin position="28"/>
        <end position="400"/>
    </location>
</feature>
<dbReference type="InterPro" id="IPR000873">
    <property type="entry name" value="AMP-dep_synth/lig_dom"/>
</dbReference>
<dbReference type="GO" id="GO:0005886">
    <property type="term" value="C:plasma membrane"/>
    <property type="evidence" value="ECO:0007669"/>
    <property type="project" value="TreeGrafter"/>
</dbReference>
<evidence type="ECO:0000256" key="2">
    <source>
        <dbReference type="ARBA" id="ARBA00022598"/>
    </source>
</evidence>
<comment type="similarity">
    <text evidence="1">Belongs to the ATP-dependent AMP-binding enzyme family.</text>
</comment>
<evidence type="ECO:0000313" key="6">
    <source>
        <dbReference type="Proteomes" id="UP000250347"/>
    </source>
</evidence>
<dbReference type="PROSITE" id="PS00455">
    <property type="entry name" value="AMP_BINDING"/>
    <property type="match status" value="1"/>
</dbReference>
<evidence type="ECO:0000259" key="3">
    <source>
        <dbReference type="Pfam" id="PF00501"/>
    </source>
</evidence>
<dbReference type="EMBL" id="QMEU01000020">
    <property type="protein sequence ID" value="RAU96615.1"/>
    <property type="molecule type" value="Genomic_DNA"/>
</dbReference>
<dbReference type="Pfam" id="PF00501">
    <property type="entry name" value="AMP-binding"/>
    <property type="match status" value="1"/>
</dbReference>
<dbReference type="PANTHER" id="PTHR22754:SF32">
    <property type="entry name" value="DISCO-INTERACTING PROTEIN 2"/>
    <property type="match status" value="1"/>
</dbReference>